<gene>
    <name evidence="2" type="ORF">EIN_354600</name>
</gene>
<organism evidence="2 3">
    <name type="scientific">Entamoeba invadens IP1</name>
    <dbReference type="NCBI Taxonomy" id="370355"/>
    <lineage>
        <taxon>Eukaryota</taxon>
        <taxon>Amoebozoa</taxon>
        <taxon>Evosea</taxon>
        <taxon>Archamoebae</taxon>
        <taxon>Mastigamoebida</taxon>
        <taxon>Entamoebidae</taxon>
        <taxon>Entamoeba</taxon>
    </lineage>
</organism>
<dbReference type="GeneID" id="14886148"/>
<name>L7FMZ9_ENTIV</name>
<dbReference type="RefSeq" id="XP_004253929.1">
    <property type="nucleotide sequence ID" value="XM_004253881.1"/>
</dbReference>
<dbReference type="KEGG" id="eiv:EIN_354600"/>
<dbReference type="AlphaFoldDB" id="L7FMZ9"/>
<feature type="transmembrane region" description="Helical" evidence="1">
    <location>
        <begin position="68"/>
        <end position="88"/>
    </location>
</feature>
<keyword evidence="1" id="KW-0472">Membrane</keyword>
<keyword evidence="1" id="KW-0812">Transmembrane</keyword>
<keyword evidence="3" id="KW-1185">Reference proteome</keyword>
<keyword evidence="1" id="KW-1133">Transmembrane helix</keyword>
<evidence type="ECO:0000256" key="1">
    <source>
        <dbReference type="SAM" id="Phobius"/>
    </source>
</evidence>
<proteinExistence type="predicted"/>
<evidence type="ECO:0000313" key="2">
    <source>
        <dbReference type="EMBL" id="ELP87158.1"/>
    </source>
</evidence>
<dbReference type="Proteomes" id="UP000014680">
    <property type="component" value="Unassembled WGS sequence"/>
</dbReference>
<protein>
    <submittedName>
        <fullName evidence="2">Uncharacterized protein</fullName>
    </submittedName>
</protein>
<dbReference type="EMBL" id="KB206862">
    <property type="protein sequence ID" value="ELP87158.1"/>
    <property type="molecule type" value="Genomic_DNA"/>
</dbReference>
<feature type="transmembrane region" description="Helical" evidence="1">
    <location>
        <begin position="100"/>
        <end position="122"/>
    </location>
</feature>
<dbReference type="VEuPathDB" id="AmoebaDB:EIN_354600"/>
<sequence>MNTQQVQPMMLSNGQPAYFMVPPPYIQMQDQHQVPQQVQNVNQSVPETEVKIPQQVEQKKTRFPLLKVLFFAGFILPLIWPIIVFKYIKSQSHDEEIWAYRSLSAFLGYLAFAFFITIFCVLS</sequence>
<reference evidence="2 3" key="1">
    <citation type="submission" date="2012-10" db="EMBL/GenBank/DDBJ databases">
        <authorList>
            <person name="Zafar N."/>
            <person name="Inman J."/>
            <person name="Hall N."/>
            <person name="Lorenzi H."/>
            <person name="Caler E."/>
        </authorList>
    </citation>
    <scope>NUCLEOTIDE SEQUENCE [LARGE SCALE GENOMIC DNA]</scope>
    <source>
        <strain evidence="2 3">IP1</strain>
    </source>
</reference>
<accession>L7FMZ9</accession>
<evidence type="ECO:0000313" key="3">
    <source>
        <dbReference type="Proteomes" id="UP000014680"/>
    </source>
</evidence>